<evidence type="ECO:0000256" key="1">
    <source>
        <dbReference type="SAM" id="MobiDB-lite"/>
    </source>
</evidence>
<dbReference type="GO" id="GO:0005524">
    <property type="term" value="F:ATP binding"/>
    <property type="evidence" value="ECO:0007669"/>
    <property type="project" value="InterPro"/>
</dbReference>
<feature type="compositionally biased region" description="Low complexity" evidence="1">
    <location>
        <begin position="260"/>
        <end position="271"/>
    </location>
</feature>
<dbReference type="EnsemblFungi" id="EJT78164">
    <property type="protein sequence ID" value="EJT78164"/>
    <property type="gene ID" value="GGTG_03266"/>
</dbReference>
<feature type="compositionally biased region" description="Basic residues" evidence="1">
    <location>
        <begin position="115"/>
        <end position="132"/>
    </location>
</feature>
<feature type="compositionally biased region" description="Gly residues" evidence="1">
    <location>
        <begin position="617"/>
        <end position="638"/>
    </location>
</feature>
<reference evidence="4" key="4">
    <citation type="journal article" date="2015" name="G3 (Bethesda)">
        <title>Genome sequences of three phytopathogenic species of the Magnaporthaceae family of fungi.</title>
        <authorList>
            <person name="Okagaki L.H."/>
            <person name="Nunes C.C."/>
            <person name="Sailsbery J."/>
            <person name="Clay B."/>
            <person name="Brown D."/>
            <person name="John T."/>
            <person name="Oh Y."/>
            <person name="Young N."/>
            <person name="Fitzgerald M."/>
            <person name="Haas B.J."/>
            <person name="Zeng Q."/>
            <person name="Young S."/>
            <person name="Adiconis X."/>
            <person name="Fan L."/>
            <person name="Levin J.Z."/>
            <person name="Mitchell T.K."/>
            <person name="Okubara P.A."/>
            <person name="Farman M.L."/>
            <person name="Kohn L.M."/>
            <person name="Birren B."/>
            <person name="Ma L.-J."/>
            <person name="Dean R.A."/>
        </authorList>
    </citation>
    <scope>NUCLEOTIDE SEQUENCE</scope>
    <source>
        <strain evidence="4">R3-111a-1</strain>
    </source>
</reference>
<reference evidence="3" key="3">
    <citation type="submission" date="2010-09" db="EMBL/GenBank/DDBJ databases">
        <title>Annotation of Gaeumannomyces graminis var. tritici R3-111a-1.</title>
        <authorList>
            <consortium name="The Broad Institute Genome Sequencing Platform"/>
            <person name="Ma L.-J."/>
            <person name="Dead R."/>
            <person name="Young S.K."/>
            <person name="Zeng Q."/>
            <person name="Gargeya S."/>
            <person name="Fitzgerald M."/>
            <person name="Haas B."/>
            <person name="Abouelleil A."/>
            <person name="Alvarado L."/>
            <person name="Arachchi H.M."/>
            <person name="Berlin A."/>
            <person name="Brown A."/>
            <person name="Chapman S.B."/>
            <person name="Chen Z."/>
            <person name="Dunbar C."/>
            <person name="Freedman E."/>
            <person name="Gearin G."/>
            <person name="Gellesch M."/>
            <person name="Goldberg J."/>
            <person name="Griggs A."/>
            <person name="Gujja S."/>
            <person name="Heiman D."/>
            <person name="Howarth C."/>
            <person name="Larson L."/>
            <person name="Lui A."/>
            <person name="MacDonald P.J.P."/>
            <person name="Mehta T."/>
            <person name="Montmayeur A."/>
            <person name="Murphy C."/>
            <person name="Neiman D."/>
            <person name="Pearson M."/>
            <person name="Priest M."/>
            <person name="Roberts A."/>
            <person name="Saif S."/>
            <person name="Shea T."/>
            <person name="Shenoy N."/>
            <person name="Sisk P."/>
            <person name="Stolte C."/>
            <person name="Sykes S."/>
            <person name="Yandava C."/>
            <person name="Wortman J."/>
            <person name="Nusbaum C."/>
            <person name="Birren B."/>
        </authorList>
    </citation>
    <scope>NUCLEOTIDE SEQUENCE</scope>
    <source>
        <strain evidence="3">R3-111a-1</strain>
    </source>
</reference>
<feature type="compositionally biased region" description="Acidic residues" evidence="1">
    <location>
        <begin position="100"/>
        <end position="110"/>
    </location>
</feature>
<feature type="compositionally biased region" description="Basic and acidic residues" evidence="1">
    <location>
        <begin position="694"/>
        <end position="705"/>
    </location>
</feature>
<dbReference type="RefSeq" id="XP_009219309.1">
    <property type="nucleotide sequence ID" value="XM_009221045.1"/>
</dbReference>
<dbReference type="PANTHER" id="PTHR46411">
    <property type="entry name" value="FAMILY ATPASE, PUTATIVE-RELATED"/>
    <property type="match status" value="1"/>
</dbReference>
<feature type="compositionally biased region" description="Basic residues" evidence="1">
    <location>
        <begin position="51"/>
        <end position="75"/>
    </location>
</feature>
<dbReference type="GO" id="GO:0016887">
    <property type="term" value="F:ATP hydrolysis activity"/>
    <property type="evidence" value="ECO:0007669"/>
    <property type="project" value="InterPro"/>
</dbReference>
<reference evidence="5" key="1">
    <citation type="submission" date="2010-07" db="EMBL/GenBank/DDBJ databases">
        <title>The genome sequence of Gaeumannomyces graminis var. tritici strain R3-111a-1.</title>
        <authorList>
            <consortium name="The Broad Institute Genome Sequencing Platform"/>
            <person name="Ma L.-J."/>
            <person name="Dead R."/>
            <person name="Young S."/>
            <person name="Zeng Q."/>
            <person name="Koehrsen M."/>
            <person name="Alvarado L."/>
            <person name="Berlin A."/>
            <person name="Chapman S.B."/>
            <person name="Chen Z."/>
            <person name="Freedman E."/>
            <person name="Gellesch M."/>
            <person name="Goldberg J."/>
            <person name="Griggs A."/>
            <person name="Gujja S."/>
            <person name="Heilman E.R."/>
            <person name="Heiman D."/>
            <person name="Hepburn T."/>
            <person name="Howarth C."/>
            <person name="Jen D."/>
            <person name="Larson L."/>
            <person name="Mehta T."/>
            <person name="Neiman D."/>
            <person name="Pearson M."/>
            <person name="Roberts A."/>
            <person name="Saif S."/>
            <person name="Shea T."/>
            <person name="Shenoy N."/>
            <person name="Sisk P."/>
            <person name="Stolte C."/>
            <person name="Sykes S."/>
            <person name="Walk T."/>
            <person name="White J."/>
            <person name="Yandava C."/>
            <person name="Haas B."/>
            <person name="Nusbaum C."/>
            <person name="Birren B."/>
        </authorList>
    </citation>
    <scope>NUCLEOTIDE SEQUENCE [LARGE SCALE GENOMIC DNA]</scope>
    <source>
        <strain evidence="5">R3-111a-1</strain>
    </source>
</reference>
<name>J3NPQ9_GAET3</name>
<feature type="region of interest" description="Disordered" evidence="1">
    <location>
        <begin position="1"/>
        <end position="132"/>
    </location>
</feature>
<dbReference type="eggNOG" id="KOG0730">
    <property type="taxonomic scope" value="Eukaryota"/>
</dbReference>
<dbReference type="HOGENOM" id="CLU_004471_1_1_1"/>
<dbReference type="Pfam" id="PF00004">
    <property type="entry name" value="AAA"/>
    <property type="match status" value="1"/>
</dbReference>
<keyword evidence="5" id="KW-1185">Reference proteome</keyword>
<dbReference type="Gene3D" id="3.40.50.300">
    <property type="entry name" value="P-loop containing nucleotide triphosphate hydrolases"/>
    <property type="match status" value="1"/>
</dbReference>
<feature type="compositionally biased region" description="Basic and acidic residues" evidence="1">
    <location>
        <begin position="665"/>
        <end position="683"/>
    </location>
</feature>
<dbReference type="PANTHER" id="PTHR46411:SF1">
    <property type="entry name" value="FAMILY ATPASE, PUTATIVE (AFU_ORTHOLOGUE AFUA_7G05752)-RELATED"/>
    <property type="match status" value="1"/>
</dbReference>
<dbReference type="InterPro" id="IPR003593">
    <property type="entry name" value="AAA+_ATPase"/>
</dbReference>
<dbReference type="SMART" id="SM00382">
    <property type="entry name" value="AAA"/>
    <property type="match status" value="1"/>
</dbReference>
<feature type="domain" description="AAA+ ATPase" evidence="2">
    <location>
        <begin position="785"/>
        <end position="912"/>
    </location>
</feature>
<evidence type="ECO:0000313" key="4">
    <source>
        <dbReference type="EnsemblFungi" id="EJT78164"/>
    </source>
</evidence>
<gene>
    <name evidence="4" type="primary">20343724</name>
    <name evidence="3" type="ORF">GGTG_03266</name>
</gene>
<reference evidence="3" key="2">
    <citation type="submission" date="2010-07" db="EMBL/GenBank/DDBJ databases">
        <authorList>
            <consortium name="The Broad Institute Genome Sequencing Platform"/>
            <consortium name="Broad Institute Genome Sequencing Center for Infectious Disease"/>
            <person name="Ma L.-J."/>
            <person name="Dead R."/>
            <person name="Young S."/>
            <person name="Zeng Q."/>
            <person name="Koehrsen M."/>
            <person name="Alvarado L."/>
            <person name="Berlin A."/>
            <person name="Chapman S.B."/>
            <person name="Chen Z."/>
            <person name="Freedman E."/>
            <person name="Gellesch M."/>
            <person name="Goldberg J."/>
            <person name="Griggs A."/>
            <person name="Gujja S."/>
            <person name="Heilman E.R."/>
            <person name="Heiman D."/>
            <person name="Hepburn T."/>
            <person name="Howarth C."/>
            <person name="Jen D."/>
            <person name="Larson L."/>
            <person name="Mehta T."/>
            <person name="Neiman D."/>
            <person name="Pearson M."/>
            <person name="Roberts A."/>
            <person name="Saif S."/>
            <person name="Shea T."/>
            <person name="Shenoy N."/>
            <person name="Sisk P."/>
            <person name="Stolte C."/>
            <person name="Sykes S."/>
            <person name="Walk T."/>
            <person name="White J."/>
            <person name="Yandava C."/>
            <person name="Haas B."/>
            <person name="Nusbaum C."/>
            <person name="Birren B."/>
        </authorList>
    </citation>
    <scope>NUCLEOTIDE SEQUENCE</scope>
    <source>
        <strain evidence="3">R3-111a-1</strain>
    </source>
</reference>
<dbReference type="Proteomes" id="UP000006039">
    <property type="component" value="Unassembled WGS sequence"/>
</dbReference>
<dbReference type="STRING" id="644352.J3NPQ9"/>
<proteinExistence type="predicted"/>
<feature type="region of interest" description="Disordered" evidence="1">
    <location>
        <begin position="216"/>
        <end position="278"/>
    </location>
</feature>
<dbReference type="GeneID" id="20343724"/>
<dbReference type="InterPro" id="IPR003959">
    <property type="entry name" value="ATPase_AAA_core"/>
</dbReference>
<reference evidence="4" key="5">
    <citation type="submission" date="2018-04" db="UniProtKB">
        <authorList>
            <consortium name="EnsemblFungi"/>
        </authorList>
    </citation>
    <scope>IDENTIFICATION</scope>
    <source>
        <strain evidence="4">R3-111a-1</strain>
    </source>
</reference>
<dbReference type="InterPro" id="IPR054289">
    <property type="entry name" value="DUF7025"/>
</dbReference>
<feature type="region of interest" description="Disordered" evidence="1">
    <location>
        <begin position="576"/>
        <end position="640"/>
    </location>
</feature>
<dbReference type="SUPFAM" id="SSF52540">
    <property type="entry name" value="P-loop containing nucleoside triphosphate hydrolases"/>
    <property type="match status" value="1"/>
</dbReference>
<dbReference type="AlphaFoldDB" id="J3NPQ9"/>
<evidence type="ECO:0000313" key="3">
    <source>
        <dbReference type="EMBL" id="EJT78164.1"/>
    </source>
</evidence>
<feature type="compositionally biased region" description="Acidic residues" evidence="1">
    <location>
        <begin position="601"/>
        <end position="616"/>
    </location>
</feature>
<dbReference type="Pfam" id="PF22942">
    <property type="entry name" value="DUF7025"/>
    <property type="match status" value="1"/>
</dbReference>
<dbReference type="VEuPathDB" id="FungiDB:GGTG_03266"/>
<organism evidence="3">
    <name type="scientific">Gaeumannomyces tritici (strain R3-111a-1)</name>
    <name type="common">Wheat and barley take-all root rot fungus</name>
    <name type="synonym">Gaeumannomyces graminis var. tritici</name>
    <dbReference type="NCBI Taxonomy" id="644352"/>
    <lineage>
        <taxon>Eukaryota</taxon>
        <taxon>Fungi</taxon>
        <taxon>Dikarya</taxon>
        <taxon>Ascomycota</taxon>
        <taxon>Pezizomycotina</taxon>
        <taxon>Sordariomycetes</taxon>
        <taxon>Sordariomycetidae</taxon>
        <taxon>Magnaporthales</taxon>
        <taxon>Magnaporthaceae</taxon>
        <taxon>Gaeumannomyces</taxon>
    </lineage>
</organism>
<feature type="region of interest" description="Disordered" evidence="1">
    <location>
        <begin position="660"/>
        <end position="706"/>
    </location>
</feature>
<evidence type="ECO:0000313" key="5">
    <source>
        <dbReference type="Proteomes" id="UP000006039"/>
    </source>
</evidence>
<sequence>MDSQEPLSVEARKGAIPKAGNGDDAKAPAQEASSGVKTPDSDSKPSSGSKGTHKKATQTKRSKKSRRASPKKGKKQSVPASSSSDSSSSDDDLSSSSSSDSDDSDSDSDSEADKKKKRSAKKRYNLAAIKSKRGKKDFVLDSKYASDSAASDLELGDTRESLIAQQQRLEITRLKRQVQQLTTLQAMDRGPSYGIGLNGRGGSLGGLPTNLRRNDYMEQDDLSPPPLPAFDSIRPGRFFPPPSRQPLGSSSIIIDPRLPPGAQRPGQPPQQDAKRKPARLDFKRVDQVWDNNIHAYKLQDTTETSTDSQYDEYIFHVRRSFDWEGKFKQTLVDIKSKLLRECLQDVMGNIKGVSLVEDTPKLDPNMLFLYLGDLINHYRVLKKSKATGSDKHSRKKAMKRLDEKREHLKVLIRYINKDYQTVKSSLYPMLENGLITFDLIWALWKPGTLAYTTMYGSHDEPRVFKVEMAEKHSNFMKGNYYFIDGKYFEYDGKQFGFGTQVGEVSEFRGARKITSLGVYPLAYHKNEDQLRKDLIERGKKFVALAGVHYRAHQGMAYYKKRKSIIKVNINGRVMVDPSTHRRINPNYPISHVRPKDHDTLSDGEGDDDDDNNDGNDTDGGCGCAGSGSDGEGNDGSGENGEKMKLVTKLVADAKGKIRIVQVPKSSDDQGEEKLDQLDDGAKEGEDDSAEQDGDDKTKEKAEKTVPEFSDEEYLTASPVVLGFSFAEKLWLEFTVSGIKDIQWNEAAYESLVLEPKTKDIVKALVESHKYHAAESIDDVIVGKGKGLVAVLHGPPGTGKTLTAEGISELLKCPLYMASAGELGTDSRFLEVELQKILDICHAWGAILLLDEADVFLEKRSVFDVHRNALVSIFLRQLEYFQGILFLTTNRVQTFDDAFQSRIHIALRYDKLTPQAKKAIFKIFVERVRVLEKVDLMPFTEEDYTTLARHDLNGRQIKNTVRTAQALAVNKGEPLAMRHIRQVLDVHVSFDKDLKGGSGFDEAMRSYC</sequence>
<protein>
    <submittedName>
        <fullName evidence="3">AAA family ATPase</fullName>
    </submittedName>
</protein>
<dbReference type="InterPro" id="IPR027417">
    <property type="entry name" value="P-loop_NTPase"/>
</dbReference>
<accession>J3NPQ9</accession>
<evidence type="ECO:0000259" key="2">
    <source>
        <dbReference type="SMART" id="SM00382"/>
    </source>
</evidence>
<dbReference type="CDD" id="cd19481">
    <property type="entry name" value="RecA-like_protease"/>
    <property type="match status" value="1"/>
</dbReference>
<dbReference type="OrthoDB" id="10042665at2759"/>
<dbReference type="EMBL" id="GL385396">
    <property type="protein sequence ID" value="EJT78164.1"/>
    <property type="molecule type" value="Genomic_DNA"/>
</dbReference>
<feature type="compositionally biased region" description="Acidic residues" evidence="1">
    <location>
        <begin position="684"/>
        <end position="693"/>
    </location>
</feature>